<dbReference type="InterPro" id="IPR027471">
    <property type="entry name" value="YbeD-like_sf"/>
</dbReference>
<gene>
    <name evidence="1" type="ORF">SAMN02927937_00068</name>
</gene>
<evidence type="ECO:0000313" key="1">
    <source>
        <dbReference type="EMBL" id="SEH54009.1"/>
    </source>
</evidence>
<sequence>MKENTEEFYTRLKSELENTTEKWPAEYLYKFIVPADEAKIARIEKAFNNMGAVITKNKSKNGNYSSVSINVVMPNADAIIEKYKEVSTIEGIISL</sequence>
<dbReference type="Gene3D" id="3.30.70.260">
    <property type="match status" value="1"/>
</dbReference>
<dbReference type="Proteomes" id="UP000199634">
    <property type="component" value="Unassembled WGS sequence"/>
</dbReference>
<organism evidence="1 2">
    <name type="scientific">Paenimyroides marinum</name>
    <dbReference type="NCBI Taxonomy" id="1159016"/>
    <lineage>
        <taxon>Bacteria</taxon>
        <taxon>Pseudomonadati</taxon>
        <taxon>Bacteroidota</taxon>
        <taxon>Flavobacteriia</taxon>
        <taxon>Flavobacteriales</taxon>
        <taxon>Flavobacteriaceae</taxon>
        <taxon>Paenimyroides</taxon>
    </lineage>
</organism>
<dbReference type="OrthoDB" id="5616097at2"/>
<protein>
    <recommendedName>
        <fullName evidence="3">DUF493 family protein</fullName>
    </recommendedName>
</protein>
<accession>A0A1H6J526</accession>
<dbReference type="SUPFAM" id="SSF117991">
    <property type="entry name" value="YbeD/HP0495-like"/>
    <property type="match status" value="1"/>
</dbReference>
<evidence type="ECO:0000313" key="2">
    <source>
        <dbReference type="Proteomes" id="UP000199634"/>
    </source>
</evidence>
<proteinExistence type="predicted"/>
<name>A0A1H6J526_9FLAO</name>
<dbReference type="STRING" id="1159016.SAMN02927937_00068"/>
<reference evidence="1 2" key="1">
    <citation type="submission" date="2016-10" db="EMBL/GenBank/DDBJ databases">
        <authorList>
            <person name="de Groot N.N."/>
        </authorList>
    </citation>
    <scope>NUCLEOTIDE SEQUENCE [LARGE SCALE GENOMIC DNA]</scope>
    <source>
        <strain evidence="1 2">CGMCC 1.10825</strain>
    </source>
</reference>
<keyword evidence="2" id="KW-1185">Reference proteome</keyword>
<dbReference type="InterPro" id="IPR007454">
    <property type="entry name" value="UPF0250_YbeD-like"/>
</dbReference>
<evidence type="ECO:0008006" key="3">
    <source>
        <dbReference type="Google" id="ProtNLM"/>
    </source>
</evidence>
<dbReference type="RefSeq" id="WP_091095153.1">
    <property type="nucleotide sequence ID" value="NZ_FNXE01000001.1"/>
</dbReference>
<dbReference type="Pfam" id="PF04359">
    <property type="entry name" value="DUF493"/>
    <property type="match status" value="1"/>
</dbReference>
<dbReference type="EMBL" id="FNXE01000001">
    <property type="protein sequence ID" value="SEH54009.1"/>
    <property type="molecule type" value="Genomic_DNA"/>
</dbReference>
<dbReference type="AlphaFoldDB" id="A0A1H6J526"/>